<name>J9GEI9_9ZZZZ</name>
<comment type="caution">
    <text evidence="1">The sequence shown here is derived from an EMBL/GenBank/DDBJ whole genome shotgun (WGS) entry which is preliminary data.</text>
</comment>
<protein>
    <submittedName>
        <fullName evidence="1">Secreted protein</fullName>
    </submittedName>
</protein>
<gene>
    <name evidence="1" type="ORF">EVA_11705</name>
</gene>
<organism evidence="1">
    <name type="scientific">gut metagenome</name>
    <dbReference type="NCBI Taxonomy" id="749906"/>
    <lineage>
        <taxon>unclassified sequences</taxon>
        <taxon>metagenomes</taxon>
        <taxon>organismal metagenomes</taxon>
    </lineage>
</organism>
<proteinExistence type="predicted"/>
<feature type="non-terminal residue" evidence="1">
    <location>
        <position position="52"/>
    </location>
</feature>
<accession>J9GEI9</accession>
<sequence>MEIKKLCVLPALLLSFLSVNAMEDVKVTKFLHAGPYKINKPIISDSLDVNGK</sequence>
<dbReference type="AlphaFoldDB" id="J9GEI9"/>
<evidence type="ECO:0000313" key="1">
    <source>
        <dbReference type="EMBL" id="EJX00188.1"/>
    </source>
</evidence>
<reference evidence="1" key="1">
    <citation type="journal article" date="2012" name="PLoS ONE">
        <title>Gene sets for utilization of primary and secondary nutrition supplies in the distal gut of endangered iberian lynx.</title>
        <authorList>
            <person name="Alcaide M."/>
            <person name="Messina E."/>
            <person name="Richter M."/>
            <person name="Bargiela R."/>
            <person name="Peplies J."/>
            <person name="Huws S.A."/>
            <person name="Newbold C.J."/>
            <person name="Golyshin P.N."/>
            <person name="Simon M.A."/>
            <person name="Lopez G."/>
            <person name="Yakimov M.M."/>
            <person name="Ferrer M."/>
        </authorList>
    </citation>
    <scope>NUCLEOTIDE SEQUENCE</scope>
</reference>
<dbReference type="EMBL" id="AMCI01003488">
    <property type="protein sequence ID" value="EJX00188.1"/>
    <property type="molecule type" value="Genomic_DNA"/>
</dbReference>